<comment type="function">
    <text evidence="10">Required for the formation of a threonylcarbamoyl group on adenosine at position 37 (t(6)A37) in tRNAs that read codons beginning with adenine. Is involved in the transfer of the threonylcarbamoyl moiety of threonylcarbamoyl-AMP (TC-AMP) to the N6 group of A37, together with TsaD and TsaB. TsaE seems to play an indirect role in the t(6)A biosynthesis pathway, possibly in regulating the core enzymatic function of TsaD.</text>
</comment>
<evidence type="ECO:0000256" key="4">
    <source>
        <dbReference type="ARBA" id="ARBA00022490"/>
    </source>
</evidence>
<dbReference type="SUPFAM" id="SSF52540">
    <property type="entry name" value="P-loop containing nucleoside triphosphate hydrolases"/>
    <property type="match status" value="1"/>
</dbReference>
<keyword evidence="9" id="KW-0460">Magnesium</keyword>
<keyword evidence="5" id="KW-0819">tRNA processing</keyword>
<dbReference type="PANTHER" id="PTHR33540">
    <property type="entry name" value="TRNA THREONYLCARBAMOYLADENOSINE BIOSYNTHESIS PROTEIN TSAE"/>
    <property type="match status" value="1"/>
</dbReference>
<keyword evidence="13" id="KW-1185">Reference proteome</keyword>
<dbReference type="Pfam" id="PF02367">
    <property type="entry name" value="TsaE"/>
    <property type="match status" value="1"/>
</dbReference>
<evidence type="ECO:0000313" key="13">
    <source>
        <dbReference type="Proteomes" id="UP001500466"/>
    </source>
</evidence>
<dbReference type="NCBIfam" id="TIGR00150">
    <property type="entry name" value="T6A_YjeE"/>
    <property type="match status" value="1"/>
</dbReference>
<evidence type="ECO:0000256" key="3">
    <source>
        <dbReference type="ARBA" id="ARBA00019010"/>
    </source>
</evidence>
<comment type="caution">
    <text evidence="12">The sequence shown here is derived from an EMBL/GenBank/DDBJ whole genome shotgun (WGS) entry which is preliminary data.</text>
</comment>
<evidence type="ECO:0000256" key="7">
    <source>
        <dbReference type="ARBA" id="ARBA00022741"/>
    </source>
</evidence>
<dbReference type="InterPro" id="IPR003442">
    <property type="entry name" value="T6A_TsaE"/>
</dbReference>
<organism evidence="12 13">
    <name type="scientific">Yinghuangia aomiensis</name>
    <dbReference type="NCBI Taxonomy" id="676205"/>
    <lineage>
        <taxon>Bacteria</taxon>
        <taxon>Bacillati</taxon>
        <taxon>Actinomycetota</taxon>
        <taxon>Actinomycetes</taxon>
        <taxon>Kitasatosporales</taxon>
        <taxon>Streptomycetaceae</taxon>
        <taxon>Yinghuangia</taxon>
    </lineage>
</organism>
<dbReference type="InterPro" id="IPR027417">
    <property type="entry name" value="P-loop_NTPase"/>
</dbReference>
<evidence type="ECO:0000256" key="11">
    <source>
        <dbReference type="ARBA" id="ARBA00032441"/>
    </source>
</evidence>
<evidence type="ECO:0000313" key="12">
    <source>
        <dbReference type="EMBL" id="GAA4948609.1"/>
    </source>
</evidence>
<evidence type="ECO:0000256" key="1">
    <source>
        <dbReference type="ARBA" id="ARBA00004496"/>
    </source>
</evidence>
<evidence type="ECO:0000256" key="6">
    <source>
        <dbReference type="ARBA" id="ARBA00022723"/>
    </source>
</evidence>
<keyword evidence="7" id="KW-0547">Nucleotide-binding</keyword>
<evidence type="ECO:0000256" key="10">
    <source>
        <dbReference type="ARBA" id="ARBA00024908"/>
    </source>
</evidence>
<keyword evidence="8" id="KW-0067">ATP-binding</keyword>
<sequence>MGQETVETVRTEQIEVPTGEAMRELGRRLAAVLRGGDLLVLSGGLGAGKTTFTQGLGVGLGVRGAVTSPTFVIARVHPSLADGPALVHVDAYRLGGADVAAEVDDLDLDASLDESVTVVEWGEGKVEDLSEERLQILIARAEGQDVAEGDDVRVVTLQGIGERWAGVDFGAALAEDNV</sequence>
<dbReference type="Proteomes" id="UP001500466">
    <property type="component" value="Unassembled WGS sequence"/>
</dbReference>
<gene>
    <name evidence="12" type="primary">tsaE</name>
    <name evidence="12" type="ORF">GCM10023205_05950</name>
</gene>
<dbReference type="PANTHER" id="PTHR33540:SF2">
    <property type="entry name" value="TRNA THREONYLCARBAMOYLADENOSINE BIOSYNTHESIS PROTEIN TSAE"/>
    <property type="match status" value="1"/>
</dbReference>
<proteinExistence type="inferred from homology"/>
<evidence type="ECO:0000256" key="8">
    <source>
        <dbReference type="ARBA" id="ARBA00022840"/>
    </source>
</evidence>
<comment type="subcellular location">
    <subcellularLocation>
        <location evidence="1">Cytoplasm</location>
    </subcellularLocation>
</comment>
<keyword evidence="6" id="KW-0479">Metal-binding</keyword>
<protein>
    <recommendedName>
        <fullName evidence="3">tRNA threonylcarbamoyladenosine biosynthesis protein TsaE</fullName>
    </recommendedName>
    <alternativeName>
        <fullName evidence="11">t(6)A37 threonylcarbamoyladenosine biosynthesis protein TsaE</fullName>
    </alternativeName>
</protein>
<name>A0ABP9GND4_9ACTN</name>
<reference evidence="13" key="1">
    <citation type="journal article" date="2019" name="Int. J. Syst. Evol. Microbiol.">
        <title>The Global Catalogue of Microorganisms (GCM) 10K type strain sequencing project: providing services to taxonomists for standard genome sequencing and annotation.</title>
        <authorList>
            <consortium name="The Broad Institute Genomics Platform"/>
            <consortium name="The Broad Institute Genome Sequencing Center for Infectious Disease"/>
            <person name="Wu L."/>
            <person name="Ma J."/>
        </authorList>
    </citation>
    <scope>NUCLEOTIDE SEQUENCE [LARGE SCALE GENOMIC DNA]</scope>
    <source>
        <strain evidence="13">JCM 17986</strain>
    </source>
</reference>
<evidence type="ECO:0000256" key="2">
    <source>
        <dbReference type="ARBA" id="ARBA00007599"/>
    </source>
</evidence>
<accession>A0ABP9GND4</accession>
<dbReference type="EMBL" id="BAABHS010000002">
    <property type="protein sequence ID" value="GAA4948609.1"/>
    <property type="molecule type" value="Genomic_DNA"/>
</dbReference>
<evidence type="ECO:0000256" key="9">
    <source>
        <dbReference type="ARBA" id="ARBA00022842"/>
    </source>
</evidence>
<keyword evidence="4" id="KW-0963">Cytoplasm</keyword>
<comment type="similarity">
    <text evidence="2">Belongs to the TsaE family.</text>
</comment>
<evidence type="ECO:0000256" key="5">
    <source>
        <dbReference type="ARBA" id="ARBA00022694"/>
    </source>
</evidence>
<dbReference type="Gene3D" id="3.40.50.300">
    <property type="entry name" value="P-loop containing nucleotide triphosphate hydrolases"/>
    <property type="match status" value="1"/>
</dbReference>